<sequence>MSPAVHRPTPSFVRAVLLAAGTALLALVTGRPELVVLAAPFVVWCVVGVLGRPRATEPPPSVTVSARALAAGEAVAVTARAGRDGASRSGEAAGAVVDLSLAPAADVELDPMWGATCGVDATTVKARPRRWGRFDLGEAIVVASDPRGLWQTEVRVPLGVVDVAPTATVPGRGDAIPHPIGVAGIHHSRRAGDGSALADIRVYVPGDRLTRINWRVTARTGSPHTNATTADRDTDVLIVLDTLTDATSAQMPGEFASSLDATVVAAASLAEHYLRLGDRVAVHDLGGLVADLPPRAGIRQFAVLAARFGGVRRDDRVQRALRPVRRLRPGTFAVVCSPLLDEQVRGEISALVRRGAAVLVVDTLPARLGRIERGTLDRPRALQAALGTSGTALWEEAWALRRLQRAPEVARLRDAGIPVVPWRGVGGVGALAAALAAQRPTARSGRMPG</sequence>
<keyword evidence="1" id="KW-1133">Transmembrane helix</keyword>
<name>A0ABS5XVK6_9MICO</name>
<dbReference type="Proteomes" id="UP000740605">
    <property type="component" value="Unassembled WGS sequence"/>
</dbReference>
<keyword evidence="1" id="KW-0472">Membrane</keyword>
<feature type="transmembrane region" description="Helical" evidence="1">
    <location>
        <begin position="12"/>
        <end position="28"/>
    </location>
</feature>
<feature type="domain" description="DUF58" evidence="2">
    <location>
        <begin position="199"/>
        <end position="354"/>
    </location>
</feature>
<evidence type="ECO:0000259" key="2">
    <source>
        <dbReference type="Pfam" id="PF01882"/>
    </source>
</evidence>
<keyword evidence="1" id="KW-0812">Transmembrane</keyword>
<reference evidence="3 4" key="1">
    <citation type="submission" date="2021-03" db="EMBL/GenBank/DDBJ databases">
        <title>Microbacterium pauli sp. nov., isolated from microfiltered milk.</title>
        <authorList>
            <person name="Bellassi P."/>
            <person name="Fontana A."/>
            <person name="Callegari M.L."/>
            <person name="Lorenzo M."/>
            <person name="Cappa F."/>
        </authorList>
    </citation>
    <scope>NUCLEOTIDE SEQUENCE [LARGE SCALE GENOMIC DNA]</scope>
    <source>
        <strain evidence="3 4">DSM 18909</strain>
    </source>
</reference>
<dbReference type="InterPro" id="IPR002881">
    <property type="entry name" value="DUF58"/>
</dbReference>
<protein>
    <submittedName>
        <fullName evidence="3">DUF58 domain-containing protein</fullName>
    </submittedName>
</protein>
<evidence type="ECO:0000313" key="4">
    <source>
        <dbReference type="Proteomes" id="UP000740605"/>
    </source>
</evidence>
<organism evidence="3 4">
    <name type="scientific">Microbacterium flavum</name>
    <dbReference type="NCBI Taxonomy" id="415216"/>
    <lineage>
        <taxon>Bacteria</taxon>
        <taxon>Bacillati</taxon>
        <taxon>Actinomycetota</taxon>
        <taxon>Actinomycetes</taxon>
        <taxon>Micrococcales</taxon>
        <taxon>Microbacteriaceae</taxon>
        <taxon>Microbacterium</taxon>
    </lineage>
</organism>
<proteinExistence type="predicted"/>
<dbReference type="PANTHER" id="PTHR33608">
    <property type="entry name" value="BLL2464 PROTEIN"/>
    <property type="match status" value="1"/>
</dbReference>
<gene>
    <name evidence="3" type="ORF">J0P97_03535</name>
</gene>
<comment type="caution">
    <text evidence="3">The sequence shown here is derived from an EMBL/GenBank/DDBJ whole genome shotgun (WGS) entry which is preliminary data.</text>
</comment>
<evidence type="ECO:0000313" key="3">
    <source>
        <dbReference type="EMBL" id="MBT8797148.1"/>
    </source>
</evidence>
<keyword evidence="4" id="KW-1185">Reference proteome</keyword>
<accession>A0ABS5XVK6</accession>
<dbReference type="PANTHER" id="PTHR33608:SF14">
    <property type="entry name" value="POSSIBLE CONSERVED SECRETED PROTEIN"/>
    <property type="match status" value="1"/>
</dbReference>
<dbReference type="RefSeq" id="WP_215486390.1">
    <property type="nucleotide sequence ID" value="NZ_BAAAPJ010000001.1"/>
</dbReference>
<dbReference type="Pfam" id="PF01882">
    <property type="entry name" value="DUF58"/>
    <property type="match status" value="1"/>
</dbReference>
<dbReference type="EMBL" id="JAFLHG010000002">
    <property type="protein sequence ID" value="MBT8797148.1"/>
    <property type="molecule type" value="Genomic_DNA"/>
</dbReference>
<evidence type="ECO:0000256" key="1">
    <source>
        <dbReference type="SAM" id="Phobius"/>
    </source>
</evidence>
<feature type="transmembrane region" description="Helical" evidence="1">
    <location>
        <begin position="34"/>
        <end position="51"/>
    </location>
</feature>